<evidence type="ECO:0000313" key="2">
    <source>
        <dbReference type="EMBL" id="UVF22482.1"/>
    </source>
</evidence>
<feature type="compositionally biased region" description="Basic residues" evidence="1">
    <location>
        <begin position="38"/>
        <end position="61"/>
    </location>
</feature>
<evidence type="ECO:0000256" key="1">
    <source>
        <dbReference type="SAM" id="MobiDB-lite"/>
    </source>
</evidence>
<keyword evidence="2" id="KW-0614">Plasmid</keyword>
<keyword evidence="3" id="KW-1185">Reference proteome</keyword>
<evidence type="ECO:0000313" key="3">
    <source>
        <dbReference type="Proteomes" id="UP001017257"/>
    </source>
</evidence>
<accession>A0ABY5S233</accession>
<protein>
    <submittedName>
        <fullName evidence="2">Uncharacterized protein</fullName>
    </submittedName>
</protein>
<dbReference type="RefSeq" id="WP_259060994.1">
    <property type="nucleotide sequence ID" value="NZ_CP102846.1"/>
</dbReference>
<geneLocation type="plasmid" evidence="2 3">
    <name>pR24_1</name>
</geneLocation>
<reference evidence="2" key="1">
    <citation type="submission" date="2022-08" db="EMBL/GenBank/DDBJ databases">
        <title>Microvirga terrae sp. nov., isolated from soil.</title>
        <authorList>
            <person name="Kim K.H."/>
            <person name="Seo Y.L."/>
            <person name="Kim J.M."/>
            <person name="Lee J.K."/>
            <person name="Han D.M."/>
            <person name="Jeon C.O."/>
        </authorList>
    </citation>
    <scope>NUCLEOTIDE SEQUENCE</scope>
    <source>
        <strain evidence="2">R24</strain>
        <plasmid evidence="2">pR24_1</plasmid>
    </source>
</reference>
<proteinExistence type="predicted"/>
<sequence length="397" mass="44607">MEIKRIDYLTPHGRYIRSREADLAAMGLANTFEEAPVKRGRGRPRKHPPGQRAPRRSRAKVRLAAQGQPPARASGGRKASRASSRKTSGTVSPVTAAPARVPTPAPKAAPKVAAALLESTLAGGLGQDTIQIEAQETAFEIKPIETRTVEITVVENDPEYEAELAEQAALVKARLDAENEPGEEVPHPSVRRTKFTRRYDFSDAQDASKVDPAVLTLFPHFGFPTIHRGGPMSEDDLKRWLFATLYKEKRNDAIREDRFQDDLRIYRGLEGFYNAVEVIIEGDIQRERDRIAIWHVIDTRVANAEQYSERAAKGEISDDLARMWVAHLDYLALGNLEDSEHLVWRQIVDAMEWPEGFSRIDLARWAGQDPDVVPNVRSWAGQPKHFPEHLRDVPFPP</sequence>
<name>A0ABY5S233_9HYPH</name>
<gene>
    <name evidence="2" type="ORF">HPT29_025355</name>
</gene>
<dbReference type="Proteomes" id="UP001017257">
    <property type="component" value="Plasmid pR24_1"/>
</dbReference>
<feature type="region of interest" description="Disordered" evidence="1">
    <location>
        <begin position="34"/>
        <end position="105"/>
    </location>
</feature>
<dbReference type="EMBL" id="CP102846">
    <property type="protein sequence ID" value="UVF22482.1"/>
    <property type="molecule type" value="Genomic_DNA"/>
</dbReference>
<organism evidence="2 3">
    <name type="scientific">Microvirga terrae</name>
    <dbReference type="NCBI Taxonomy" id="2740529"/>
    <lineage>
        <taxon>Bacteria</taxon>
        <taxon>Pseudomonadati</taxon>
        <taxon>Pseudomonadota</taxon>
        <taxon>Alphaproteobacteria</taxon>
        <taxon>Hyphomicrobiales</taxon>
        <taxon>Methylobacteriaceae</taxon>
        <taxon>Microvirga</taxon>
    </lineage>
</organism>